<protein>
    <recommendedName>
        <fullName evidence="2">PDZ domain-containing protein</fullName>
    </recommendedName>
</protein>
<name>A0A1A6XZ11_STEMA</name>
<dbReference type="InterPro" id="IPR041489">
    <property type="entry name" value="PDZ_6"/>
</dbReference>
<gene>
    <name evidence="3" type="ORF">A9K58_08200</name>
</gene>
<sequence length="129" mass="13790">MRACAMLLMMLLPLPALAGGDSRQALEWRQDGARLSLRSTEGEVQVAAARPETRFGVRSGDRILQVDGTPVHEVEHLAGALRDSGAPTAHLRVQRGGRELTVPVNASAWRQALAVPPPPAPPPPPSARR</sequence>
<dbReference type="Proteomes" id="UP000092256">
    <property type="component" value="Unassembled WGS sequence"/>
</dbReference>
<dbReference type="InterPro" id="IPR036034">
    <property type="entry name" value="PDZ_sf"/>
</dbReference>
<dbReference type="AlphaFoldDB" id="A0A1A6XZ11"/>
<reference evidence="3 4" key="1">
    <citation type="submission" date="2016-05" db="EMBL/GenBank/DDBJ databases">
        <title>Draft Genome Sequences of Stenotrophomonas maltophilia Strains Sm32COP, Sm41DVV, Sm46PAILV, SmF3, SmF22, SmSOFb1 and SmCVFa1, Isolated from Different Manures, in France.</title>
        <authorList>
            <person name="Nazaret S."/>
            <person name="Bodilis J."/>
        </authorList>
    </citation>
    <scope>NUCLEOTIDE SEQUENCE [LARGE SCALE GENOMIC DNA]</scope>
    <source>
        <strain evidence="3 4">Sm46PAILV</strain>
    </source>
</reference>
<proteinExistence type="predicted"/>
<organism evidence="3 4">
    <name type="scientific">Stenotrophomonas maltophilia</name>
    <name type="common">Pseudomonas maltophilia</name>
    <name type="synonym">Xanthomonas maltophilia</name>
    <dbReference type="NCBI Taxonomy" id="40324"/>
    <lineage>
        <taxon>Bacteria</taxon>
        <taxon>Pseudomonadati</taxon>
        <taxon>Pseudomonadota</taxon>
        <taxon>Gammaproteobacteria</taxon>
        <taxon>Lysobacterales</taxon>
        <taxon>Lysobacteraceae</taxon>
        <taxon>Stenotrophomonas</taxon>
        <taxon>Stenotrophomonas maltophilia group</taxon>
    </lineage>
</organism>
<dbReference type="Gene3D" id="2.30.42.10">
    <property type="match status" value="1"/>
</dbReference>
<comment type="caution">
    <text evidence="3">The sequence shown here is derived from an EMBL/GenBank/DDBJ whole genome shotgun (WGS) entry which is preliminary data.</text>
</comment>
<evidence type="ECO:0000256" key="1">
    <source>
        <dbReference type="SAM" id="SignalP"/>
    </source>
</evidence>
<dbReference type="OrthoDB" id="6054134at2"/>
<feature type="signal peptide" evidence="1">
    <location>
        <begin position="1"/>
        <end position="18"/>
    </location>
</feature>
<feature type="chain" id="PRO_5008353829" description="PDZ domain-containing protein" evidence="1">
    <location>
        <begin position="19"/>
        <end position="129"/>
    </location>
</feature>
<evidence type="ECO:0000313" key="3">
    <source>
        <dbReference type="EMBL" id="OBU67940.1"/>
    </source>
</evidence>
<accession>A0A1A6XZ11</accession>
<feature type="domain" description="PDZ" evidence="2">
    <location>
        <begin position="54"/>
        <end position="95"/>
    </location>
</feature>
<evidence type="ECO:0000313" key="4">
    <source>
        <dbReference type="Proteomes" id="UP000092256"/>
    </source>
</evidence>
<keyword evidence="1" id="KW-0732">Signal</keyword>
<dbReference type="EMBL" id="LYVJ01000005">
    <property type="protein sequence ID" value="OBU67940.1"/>
    <property type="molecule type" value="Genomic_DNA"/>
</dbReference>
<dbReference type="SUPFAM" id="SSF50156">
    <property type="entry name" value="PDZ domain-like"/>
    <property type="match status" value="1"/>
</dbReference>
<evidence type="ECO:0000259" key="2">
    <source>
        <dbReference type="Pfam" id="PF17820"/>
    </source>
</evidence>
<dbReference type="Pfam" id="PF17820">
    <property type="entry name" value="PDZ_6"/>
    <property type="match status" value="1"/>
</dbReference>